<keyword evidence="4" id="KW-1185">Reference proteome</keyword>
<comment type="similarity">
    <text evidence="1">Belongs to the UPF0213 family.</text>
</comment>
<dbReference type="PANTHER" id="PTHR34477:SF1">
    <property type="entry name" value="UPF0213 PROTEIN YHBQ"/>
    <property type="match status" value="1"/>
</dbReference>
<feature type="domain" description="GIY-YIG" evidence="2">
    <location>
        <begin position="2"/>
        <end position="78"/>
    </location>
</feature>
<dbReference type="InterPro" id="IPR035901">
    <property type="entry name" value="GIY-YIG_endonuc_sf"/>
</dbReference>
<accession>A0A558DTY8</accession>
<dbReference type="Gene3D" id="3.40.1440.10">
    <property type="entry name" value="GIY-YIG endonuclease"/>
    <property type="match status" value="1"/>
</dbReference>
<evidence type="ECO:0000313" key="4">
    <source>
        <dbReference type="Proteomes" id="UP000316649"/>
    </source>
</evidence>
<dbReference type="Proteomes" id="UP000316649">
    <property type="component" value="Unassembled WGS sequence"/>
</dbReference>
<name>A0A558DTY8_9GAMM</name>
<sequence length="88" mass="10238">MPTWYIYILQCSDNTLYTGITTDLERRLHEHNHSPKGAKYTRARRPIVLVYSEPADCRSTASRREWELKQLNATDKRQLISAQSNKSG</sequence>
<comment type="caution">
    <text evidence="3">The sequence shown here is derived from an EMBL/GenBank/DDBJ whole genome shotgun (WGS) entry which is preliminary data.</text>
</comment>
<dbReference type="InterPro" id="IPR050190">
    <property type="entry name" value="UPF0213_domain"/>
</dbReference>
<dbReference type="InterPro" id="IPR000305">
    <property type="entry name" value="GIY-YIG_endonuc"/>
</dbReference>
<dbReference type="SUPFAM" id="SSF82771">
    <property type="entry name" value="GIY-YIG endonuclease"/>
    <property type="match status" value="1"/>
</dbReference>
<gene>
    <name evidence="3" type="ORF">FHP88_06175</name>
</gene>
<evidence type="ECO:0000259" key="2">
    <source>
        <dbReference type="PROSITE" id="PS50164"/>
    </source>
</evidence>
<reference evidence="3 4" key="1">
    <citation type="submission" date="2019-07" db="EMBL/GenBank/DDBJ databases">
        <title>The pathways for chlorine oxyanion respiration interact through the shared metabolite chlorate.</title>
        <authorList>
            <person name="Barnum T.P."/>
            <person name="Cheng Y."/>
            <person name="Hill K.A."/>
            <person name="Lucas L.N."/>
            <person name="Carlson H.K."/>
            <person name="Coates J.D."/>
        </authorList>
    </citation>
    <scope>NUCLEOTIDE SEQUENCE [LARGE SCALE GENOMIC DNA]</scope>
    <source>
        <strain evidence="3 4">BK-1</strain>
    </source>
</reference>
<dbReference type="Pfam" id="PF01541">
    <property type="entry name" value="GIY-YIG"/>
    <property type="match status" value="1"/>
</dbReference>
<dbReference type="PANTHER" id="PTHR34477">
    <property type="entry name" value="UPF0213 PROTEIN YHBQ"/>
    <property type="match status" value="1"/>
</dbReference>
<dbReference type="EMBL" id="VMNH01000005">
    <property type="protein sequence ID" value="TVO77006.1"/>
    <property type="molecule type" value="Genomic_DNA"/>
</dbReference>
<dbReference type="RefSeq" id="WP_144358135.1">
    <property type="nucleotide sequence ID" value="NZ_VMNH01000005.1"/>
</dbReference>
<protein>
    <submittedName>
        <fullName evidence="3">GIY-YIG nuclease family protein</fullName>
    </submittedName>
</protein>
<evidence type="ECO:0000256" key="1">
    <source>
        <dbReference type="ARBA" id="ARBA00007435"/>
    </source>
</evidence>
<dbReference type="CDD" id="cd10456">
    <property type="entry name" value="GIY-YIG_UPF0213"/>
    <property type="match status" value="1"/>
</dbReference>
<dbReference type="AlphaFoldDB" id="A0A558DTY8"/>
<evidence type="ECO:0000313" key="3">
    <source>
        <dbReference type="EMBL" id="TVO77006.1"/>
    </source>
</evidence>
<dbReference type="OrthoDB" id="9797095at2"/>
<dbReference type="PROSITE" id="PS50164">
    <property type="entry name" value="GIY_YIG"/>
    <property type="match status" value="1"/>
</dbReference>
<organism evidence="3 4">
    <name type="scientific">Sedimenticola selenatireducens</name>
    <dbReference type="NCBI Taxonomy" id="191960"/>
    <lineage>
        <taxon>Bacteria</taxon>
        <taxon>Pseudomonadati</taxon>
        <taxon>Pseudomonadota</taxon>
        <taxon>Gammaproteobacteria</taxon>
        <taxon>Chromatiales</taxon>
        <taxon>Sedimenticolaceae</taxon>
        <taxon>Sedimenticola</taxon>
    </lineage>
</organism>
<proteinExistence type="inferred from homology"/>